<keyword evidence="5 7" id="KW-1133">Transmembrane helix</keyword>
<dbReference type="InterPro" id="IPR036291">
    <property type="entry name" value="NAD(P)-bd_dom_sf"/>
</dbReference>
<name>A0A1I1XAD2_9ACTN</name>
<dbReference type="Pfam" id="PF02397">
    <property type="entry name" value="Bac_transf"/>
    <property type="match status" value="1"/>
</dbReference>
<comment type="similarity">
    <text evidence="2">Belongs to the bacterial sugar transferase family.</text>
</comment>
<feature type="domain" description="Bacterial sugar transferase" evidence="8">
    <location>
        <begin position="304"/>
        <end position="485"/>
    </location>
</feature>
<evidence type="ECO:0000256" key="5">
    <source>
        <dbReference type="ARBA" id="ARBA00022989"/>
    </source>
</evidence>
<dbReference type="Gene3D" id="3.40.50.720">
    <property type="entry name" value="NAD(P)-binding Rossmann-like Domain"/>
    <property type="match status" value="1"/>
</dbReference>
<dbReference type="InterPro" id="IPR003362">
    <property type="entry name" value="Bact_transf"/>
</dbReference>
<protein>
    <submittedName>
        <fullName evidence="9">Undecaprenyl-phosphate glucose phosphotransferase</fullName>
    </submittedName>
</protein>
<dbReference type="AlphaFoldDB" id="A0A1I1XAD2"/>
<feature type="transmembrane region" description="Helical" evidence="7">
    <location>
        <begin position="75"/>
        <end position="92"/>
    </location>
</feature>
<keyword evidence="10" id="KW-1185">Reference proteome</keyword>
<dbReference type="InterPro" id="IPR017475">
    <property type="entry name" value="EPS_sugar_tfrase"/>
</dbReference>
<comment type="subcellular location">
    <subcellularLocation>
        <location evidence="1">Membrane</location>
        <topology evidence="1">Multi-pass membrane protein</topology>
    </subcellularLocation>
</comment>
<dbReference type="NCBIfam" id="TIGR03025">
    <property type="entry name" value="EPS_sugtrans"/>
    <property type="match status" value="1"/>
</dbReference>
<feature type="transmembrane region" description="Helical" evidence="7">
    <location>
        <begin position="38"/>
        <end position="63"/>
    </location>
</feature>
<reference evidence="10" key="1">
    <citation type="submission" date="2016-10" db="EMBL/GenBank/DDBJ databases">
        <authorList>
            <person name="Varghese N."/>
            <person name="Submissions S."/>
        </authorList>
    </citation>
    <scope>NUCLEOTIDE SEQUENCE [LARGE SCALE GENOMIC DNA]</scope>
    <source>
        <strain evidence="10">DSM 46838</strain>
    </source>
</reference>
<keyword evidence="4 7" id="KW-0812">Transmembrane</keyword>
<accession>A0A1I1XAD2</accession>
<evidence type="ECO:0000256" key="7">
    <source>
        <dbReference type="SAM" id="Phobius"/>
    </source>
</evidence>
<gene>
    <name evidence="9" type="ORF">SAMN05216574_1029</name>
</gene>
<dbReference type="SUPFAM" id="SSF51735">
    <property type="entry name" value="NAD(P)-binding Rossmann-fold domains"/>
    <property type="match status" value="1"/>
</dbReference>
<evidence type="ECO:0000256" key="6">
    <source>
        <dbReference type="ARBA" id="ARBA00023136"/>
    </source>
</evidence>
<evidence type="ECO:0000313" key="10">
    <source>
        <dbReference type="Proteomes" id="UP000198589"/>
    </source>
</evidence>
<feature type="transmembrane region" description="Helical" evidence="7">
    <location>
        <begin position="137"/>
        <end position="161"/>
    </location>
</feature>
<dbReference type="Pfam" id="PF13727">
    <property type="entry name" value="CoA_binding_3"/>
    <property type="match status" value="1"/>
</dbReference>
<evidence type="ECO:0000256" key="2">
    <source>
        <dbReference type="ARBA" id="ARBA00006464"/>
    </source>
</evidence>
<keyword evidence="6 7" id="KW-0472">Membrane</keyword>
<sequence length="490" mass="54144">MSDAATTNLALAEEGLDPVRPPQIDSPHLTLWNRISQFGVAPMLVFLDGLAVVLGIVLVDLVGRGIGADVPLKKTAAFGVVLLALFWLAGLYRSRLSLSVLDDLPVIAGRWLAAVAVAVLGQIVWSNAIWQNYIIHWRFMWGAVAIGVGAVLVRALGYAVVRRLRSERLVTHRTLILGAGQVGNQVADILTAHPEFGLHPVGFLDADPWLRESTSGLPVLGGPESLSTLLLQGKIRNVVVAFSSVKEAQMVGLIRTCDRHECELFVVPRLYELHQVDGDMDTAWGMPLVRLRRAPYRSPAWRVKRLIDVLFSGGALLFLAPLMALLALAVRLDGGPGIIFRQERVGVDGRTFQVLKFRSLRPVDEGESATNWNIAHDDRLSTFGRLLRKSSLDELPQLFNILRGDMSLVGPRPERPHFVHQFRSTYPSYEARHRVPSGLTGWAQVHGLRGDTSIADRARFDNYYIENWSLWLDLKIILRTVSSVIRGAGG</sequence>
<organism evidence="9 10">
    <name type="scientific">Blastococcus tunisiensis</name>
    <dbReference type="NCBI Taxonomy" id="1798228"/>
    <lineage>
        <taxon>Bacteria</taxon>
        <taxon>Bacillati</taxon>
        <taxon>Actinomycetota</taxon>
        <taxon>Actinomycetes</taxon>
        <taxon>Geodermatophilales</taxon>
        <taxon>Geodermatophilaceae</taxon>
        <taxon>Blastococcus</taxon>
    </lineage>
</organism>
<keyword evidence="3 9" id="KW-0808">Transferase</keyword>
<feature type="transmembrane region" description="Helical" evidence="7">
    <location>
        <begin position="306"/>
        <end position="330"/>
    </location>
</feature>
<dbReference type="Proteomes" id="UP000198589">
    <property type="component" value="Unassembled WGS sequence"/>
</dbReference>
<feature type="transmembrane region" description="Helical" evidence="7">
    <location>
        <begin position="104"/>
        <end position="125"/>
    </location>
</feature>
<evidence type="ECO:0000313" key="9">
    <source>
        <dbReference type="EMBL" id="SFE04329.1"/>
    </source>
</evidence>
<evidence type="ECO:0000256" key="1">
    <source>
        <dbReference type="ARBA" id="ARBA00004141"/>
    </source>
</evidence>
<dbReference type="PANTHER" id="PTHR30576:SF0">
    <property type="entry name" value="UNDECAPRENYL-PHOSPHATE N-ACETYLGALACTOSAMINYL 1-PHOSPHATE TRANSFERASE-RELATED"/>
    <property type="match status" value="1"/>
</dbReference>
<evidence type="ECO:0000256" key="3">
    <source>
        <dbReference type="ARBA" id="ARBA00022679"/>
    </source>
</evidence>
<dbReference type="OrthoDB" id="9808602at2"/>
<dbReference type="STRING" id="1798228.SAMN05216574_1029"/>
<dbReference type="GO" id="GO:0016020">
    <property type="term" value="C:membrane"/>
    <property type="evidence" value="ECO:0007669"/>
    <property type="project" value="UniProtKB-SubCell"/>
</dbReference>
<evidence type="ECO:0000256" key="4">
    <source>
        <dbReference type="ARBA" id="ARBA00022692"/>
    </source>
</evidence>
<evidence type="ECO:0000259" key="8">
    <source>
        <dbReference type="Pfam" id="PF02397"/>
    </source>
</evidence>
<dbReference type="RefSeq" id="WP_092195226.1">
    <property type="nucleotide sequence ID" value="NZ_FOND01000002.1"/>
</dbReference>
<dbReference type="EMBL" id="FOND01000002">
    <property type="protein sequence ID" value="SFE04329.1"/>
    <property type="molecule type" value="Genomic_DNA"/>
</dbReference>
<proteinExistence type="inferred from homology"/>
<dbReference type="PANTHER" id="PTHR30576">
    <property type="entry name" value="COLANIC BIOSYNTHESIS UDP-GLUCOSE LIPID CARRIER TRANSFERASE"/>
    <property type="match status" value="1"/>
</dbReference>
<dbReference type="GO" id="GO:0016780">
    <property type="term" value="F:phosphotransferase activity, for other substituted phosphate groups"/>
    <property type="evidence" value="ECO:0007669"/>
    <property type="project" value="TreeGrafter"/>
</dbReference>